<dbReference type="CDD" id="cd02012">
    <property type="entry name" value="TPP_TK"/>
    <property type="match status" value="1"/>
</dbReference>
<feature type="domain" description="Transketolase-like pyrimidine-binding" evidence="15">
    <location>
        <begin position="410"/>
        <end position="582"/>
    </location>
</feature>
<feature type="binding site" evidence="11">
    <location>
        <position position="440"/>
    </location>
    <ligand>
        <name>substrate</name>
    </ligand>
</feature>
<dbReference type="InterPro" id="IPR033247">
    <property type="entry name" value="Transketolase_fam"/>
</dbReference>
<dbReference type="Pfam" id="PF00456">
    <property type="entry name" value="Transketolase_N"/>
    <property type="match status" value="1"/>
</dbReference>
<evidence type="ECO:0000256" key="4">
    <source>
        <dbReference type="ARBA" id="ARBA00013152"/>
    </source>
</evidence>
<dbReference type="Gramene" id="TKW17724">
    <property type="protein sequence ID" value="TKW17724"/>
    <property type="gene ID" value="SEVIR_5G386700v2"/>
</dbReference>
<feature type="binding site" evidence="13">
    <location>
        <position position="212"/>
    </location>
    <ligand>
        <name>Mg(2+)</name>
        <dbReference type="ChEBI" id="CHEBI:18420"/>
    </ligand>
</feature>
<dbReference type="GO" id="GO:0004802">
    <property type="term" value="F:transketolase activity"/>
    <property type="evidence" value="ECO:0007669"/>
    <property type="project" value="UniProtKB-EC"/>
</dbReference>
<keyword evidence="8 12" id="KW-0786">Thiamine pyrophosphate</keyword>
<dbReference type="InterPro" id="IPR005478">
    <property type="entry name" value="Transketolase_bac-like"/>
</dbReference>
<comment type="cofactor">
    <cofactor evidence="1">
        <name>Co(2+)</name>
        <dbReference type="ChEBI" id="CHEBI:48828"/>
    </cofactor>
</comment>
<feature type="binding site" evidence="11">
    <location>
        <position position="577"/>
    </location>
    <ligand>
        <name>substrate</name>
    </ligand>
</feature>
<feature type="binding site" evidence="11">
    <location>
        <position position="413"/>
    </location>
    <ligand>
        <name>substrate</name>
    </ligand>
</feature>
<feature type="site" description="Important for catalytic activity" evidence="14">
    <location>
        <position position="319"/>
    </location>
</feature>
<dbReference type="GO" id="GO:0006098">
    <property type="term" value="P:pentose-phosphate shunt"/>
    <property type="evidence" value="ECO:0007669"/>
    <property type="project" value="TreeGrafter"/>
</dbReference>
<accession>A0A4U6URH0</accession>
<comment type="cofactor">
    <cofactor evidence="12">
        <name>thiamine diphosphate</name>
        <dbReference type="ChEBI" id="CHEBI:58937"/>
    </cofactor>
    <text evidence="12">Binds 1 thiamine pyrophosphate per subunit. During the reaction, the substrate forms a covalent intermediate with the cofactor.</text>
</comment>
<organism evidence="16 17">
    <name type="scientific">Setaria viridis</name>
    <name type="common">Green bristlegrass</name>
    <name type="synonym">Setaria italica subsp. viridis</name>
    <dbReference type="NCBI Taxonomy" id="4556"/>
    <lineage>
        <taxon>Eukaryota</taxon>
        <taxon>Viridiplantae</taxon>
        <taxon>Streptophyta</taxon>
        <taxon>Embryophyta</taxon>
        <taxon>Tracheophyta</taxon>
        <taxon>Spermatophyta</taxon>
        <taxon>Magnoliopsida</taxon>
        <taxon>Liliopsida</taxon>
        <taxon>Poales</taxon>
        <taxon>Poaceae</taxon>
        <taxon>PACMAD clade</taxon>
        <taxon>Panicoideae</taxon>
        <taxon>Panicodae</taxon>
        <taxon>Paniceae</taxon>
        <taxon>Cenchrinae</taxon>
        <taxon>Setaria</taxon>
    </lineage>
</organism>
<dbReference type="InterPro" id="IPR005474">
    <property type="entry name" value="Transketolase_N"/>
</dbReference>
<feature type="active site" description="Proton donor" evidence="10">
    <location>
        <position position="467"/>
    </location>
</feature>
<dbReference type="Pfam" id="PF02779">
    <property type="entry name" value="Transket_pyr"/>
    <property type="match status" value="1"/>
</dbReference>
<dbReference type="Proteomes" id="UP000298652">
    <property type="component" value="Chromosome 5"/>
</dbReference>
<dbReference type="Pfam" id="PF22613">
    <property type="entry name" value="Transketolase_C_1"/>
    <property type="match status" value="1"/>
</dbReference>
<feature type="binding site" evidence="12">
    <location>
        <position position="213"/>
    </location>
    <ligand>
        <name>thiamine diphosphate</name>
        <dbReference type="ChEBI" id="CHEBI:58937"/>
    </ligand>
</feature>
<feature type="binding site" evidence="12">
    <location>
        <position position="494"/>
    </location>
    <ligand>
        <name>thiamine diphosphate</name>
        <dbReference type="ChEBI" id="CHEBI:58937"/>
    </ligand>
</feature>
<dbReference type="EC" id="2.2.1.1" evidence="4"/>
<evidence type="ECO:0000256" key="1">
    <source>
        <dbReference type="ARBA" id="ARBA00001941"/>
    </source>
</evidence>
<feature type="binding site" evidence="12">
    <location>
        <begin position="171"/>
        <end position="173"/>
    </location>
    <ligand>
        <name>thiamine diphosphate</name>
        <dbReference type="ChEBI" id="CHEBI:58937"/>
    </ligand>
</feature>
<dbReference type="FunFam" id="3.40.50.970:FF:000004">
    <property type="entry name" value="Transketolase"/>
    <property type="match status" value="1"/>
</dbReference>
<feature type="binding site" evidence="13">
    <location>
        <position position="242"/>
    </location>
    <ligand>
        <name>Mg(2+)</name>
        <dbReference type="ChEBI" id="CHEBI:18420"/>
    </ligand>
</feature>
<protein>
    <recommendedName>
        <fullName evidence="4">transketolase</fullName>
        <ecNumber evidence="4">2.2.1.1</ecNumber>
    </recommendedName>
</protein>
<evidence type="ECO:0000256" key="6">
    <source>
        <dbReference type="ARBA" id="ARBA00022723"/>
    </source>
</evidence>
<dbReference type="InterPro" id="IPR055152">
    <property type="entry name" value="Transketolase-like_C_2"/>
</dbReference>
<feature type="binding site" evidence="11">
    <location>
        <position position="82"/>
    </location>
    <ligand>
        <name>substrate</name>
    </ligand>
</feature>
<dbReference type="InterPro" id="IPR029061">
    <property type="entry name" value="THDP-binding"/>
</dbReference>
<name>A0A4U6URH0_SETVI</name>
<dbReference type="PANTHER" id="PTHR43522:SF3">
    <property type="entry name" value="TRANSKETOLASE"/>
    <property type="match status" value="1"/>
</dbReference>
<dbReference type="OMA" id="VRVIHVM"/>
<dbReference type="SMART" id="SM00861">
    <property type="entry name" value="Transket_pyr"/>
    <property type="match status" value="1"/>
</dbReference>
<evidence type="ECO:0000259" key="15">
    <source>
        <dbReference type="SMART" id="SM00861"/>
    </source>
</evidence>
<evidence type="ECO:0000256" key="13">
    <source>
        <dbReference type="PIRSR" id="PIRSR605478-4"/>
    </source>
</evidence>
<keyword evidence="6 13" id="KW-0479">Metal-binding</keyword>
<proteinExistence type="inferred from homology"/>
<comment type="subunit">
    <text evidence="3">Homodimer.</text>
</comment>
<feature type="binding site" evidence="11">
    <location>
        <position position="526"/>
    </location>
    <ligand>
        <name>substrate</name>
    </ligand>
</feature>
<dbReference type="GO" id="GO:0005829">
    <property type="term" value="C:cytosol"/>
    <property type="evidence" value="ECO:0007669"/>
    <property type="project" value="TreeGrafter"/>
</dbReference>
<dbReference type="CDD" id="cd07033">
    <property type="entry name" value="TPP_PYR_DXS_TK_like"/>
    <property type="match status" value="1"/>
</dbReference>
<evidence type="ECO:0000256" key="8">
    <source>
        <dbReference type="ARBA" id="ARBA00023052"/>
    </source>
</evidence>
<dbReference type="FunFam" id="3.40.50.970:FF:000003">
    <property type="entry name" value="Transketolase"/>
    <property type="match status" value="1"/>
</dbReference>
<dbReference type="EMBL" id="CM016556">
    <property type="protein sequence ID" value="TKW17724.1"/>
    <property type="molecule type" value="Genomic_DNA"/>
</dbReference>
<feature type="binding site" evidence="11">
    <location>
        <position position="518"/>
    </location>
    <ligand>
        <name>substrate</name>
    </ligand>
</feature>
<evidence type="ECO:0000256" key="5">
    <source>
        <dbReference type="ARBA" id="ARBA00022679"/>
    </source>
</evidence>
<dbReference type="Gene3D" id="3.40.50.920">
    <property type="match status" value="1"/>
</dbReference>
<dbReference type="FunFam" id="3.40.50.920:FF:000003">
    <property type="entry name" value="Transketolase"/>
    <property type="match status" value="1"/>
</dbReference>
<feature type="binding site" evidence="12">
    <location>
        <position position="319"/>
    </location>
    <ligand>
        <name>thiamine diphosphate</name>
        <dbReference type="ChEBI" id="CHEBI:58937"/>
    </ligand>
</feature>
<dbReference type="InterPro" id="IPR005475">
    <property type="entry name" value="Transketolase-like_Pyr-bd"/>
</dbReference>
<dbReference type="AlphaFoldDB" id="A0A4U6URH0"/>
<feature type="binding site" evidence="12">
    <location>
        <position position="242"/>
    </location>
    <ligand>
        <name>thiamine diphosphate</name>
        <dbReference type="ChEBI" id="CHEBI:58937"/>
    </ligand>
</feature>
<feature type="site" description="Important for catalytic activity" evidence="14">
    <location>
        <position position="82"/>
    </location>
</feature>
<feature type="binding site" evidence="11">
    <location>
        <position position="530"/>
    </location>
    <ligand>
        <name>substrate</name>
    </ligand>
</feature>
<comment type="similarity">
    <text evidence="2">Belongs to the transketolase family.</text>
</comment>
<sequence length="719" mass="78020">MAAPTPTTSAAAAPGSGRGVVRLLRSSAGSRLPFAAAVRPGGRPATALRARAPPAAPKLVEQSVNTIRFLAVDAVEKAQSGHPGLPMGCAPLGHVLFDEFLRFNPKNPAWFDRDRFVLSAGHGCMLQYALLHLAGYDSVTMDDLKAFRQWRSRTPGHPENFETPGVEVTTGPLGQGFANAVGLALAEKHLAARFNKTDLNIVDHYTYVILGDGCQMEGVSNEAASLAGHWGLGKLIAFYDDNHISIDGNTDIAFTENVSARYEALGWHTIWVKNGNTGYDDIRAAIKEAKRVKDKPTLIKVTTTIGFGSPNKANTYSVHGSALGSKEVEATRSNLQWFHEPFHVPDEVKRHWSHHIDEGASLEAEWNAKFAEYEKKYHQEAAELKSIISGELPSRWDNALPTYTPESSPDATRNLSQQCLNSLAKVIPGFLGGSADLATSNMTLLKMFGDFQRDTPEERNIRFGVREHGMGAISNGIAVHSPGLIPYCATFFVFTDYMRAAIRLSALSESGVIFVMTHDSIGLGEDGPTHQPVEQLFSLRAMPNILMLRPADGNETSGAYKVAVLNRKRPSVIALSRQKLPQLKGTSVDSVSKGGYIISDNSSDNKPDLIVIGTGSELEIAEKAADELRKEGRTVRVVSLVCWELFEEQPEKYKESVLPSEVTSRISIEAGVTFGWEKYIGQKGKAIGIDSFGISAPAGKIFKELGLTVENVIAAAKAL</sequence>
<dbReference type="InterPro" id="IPR049557">
    <property type="entry name" value="Transketolase_CS"/>
</dbReference>
<comment type="catalytic activity">
    <reaction evidence="9">
        <text>D-sedoheptulose 7-phosphate + D-glyceraldehyde 3-phosphate = aldehydo-D-ribose 5-phosphate + D-xylulose 5-phosphate</text>
        <dbReference type="Rhea" id="RHEA:10508"/>
        <dbReference type="ChEBI" id="CHEBI:57483"/>
        <dbReference type="ChEBI" id="CHEBI:57737"/>
        <dbReference type="ChEBI" id="CHEBI:58273"/>
        <dbReference type="ChEBI" id="CHEBI:59776"/>
        <dbReference type="EC" id="2.2.1.1"/>
    </reaction>
</comment>
<feature type="binding site" evidence="12">
    <location>
        <position position="122"/>
    </location>
    <ligand>
        <name>thiamine diphosphate</name>
        <dbReference type="ChEBI" id="CHEBI:58937"/>
    </ligand>
</feature>
<keyword evidence="5" id="KW-0808">Transferase</keyword>
<evidence type="ECO:0000256" key="14">
    <source>
        <dbReference type="PIRSR" id="PIRSR605478-5"/>
    </source>
</evidence>
<evidence type="ECO:0000256" key="2">
    <source>
        <dbReference type="ARBA" id="ARBA00007131"/>
    </source>
</evidence>
<dbReference type="SUPFAM" id="SSF52922">
    <property type="entry name" value="TK C-terminal domain-like"/>
    <property type="match status" value="1"/>
</dbReference>
<dbReference type="SUPFAM" id="SSF52518">
    <property type="entry name" value="Thiamin diphosphate-binding fold (THDP-binding)"/>
    <property type="match status" value="2"/>
</dbReference>
<evidence type="ECO:0000256" key="3">
    <source>
        <dbReference type="ARBA" id="ARBA00011738"/>
    </source>
</evidence>
<evidence type="ECO:0000256" key="10">
    <source>
        <dbReference type="PIRSR" id="PIRSR605478-1"/>
    </source>
</evidence>
<feature type="binding site" evidence="13">
    <location>
        <position position="244"/>
    </location>
    <ligand>
        <name>Mg(2+)</name>
        <dbReference type="ChEBI" id="CHEBI:18420"/>
    </ligand>
</feature>
<keyword evidence="17" id="KW-1185">Reference proteome</keyword>
<comment type="cofactor">
    <cofactor evidence="13">
        <name>Mg(2+)</name>
        <dbReference type="ChEBI" id="CHEBI:18420"/>
    </cofactor>
    <text evidence="13">Binds 1 Mg(2+) ion per subunit. Can also utilize other divalent metal cations, such as Ca(2+), Mn(2+) and Co(2+).</text>
</comment>
<evidence type="ECO:0000256" key="7">
    <source>
        <dbReference type="ARBA" id="ARBA00022842"/>
    </source>
</evidence>
<dbReference type="PANTHER" id="PTHR43522">
    <property type="entry name" value="TRANSKETOLASE"/>
    <property type="match status" value="1"/>
</dbReference>
<dbReference type="NCBIfam" id="TIGR00232">
    <property type="entry name" value="tktlase_bact"/>
    <property type="match status" value="1"/>
</dbReference>
<dbReference type="PROSITE" id="PS00801">
    <property type="entry name" value="TRANSKETOLASE_1"/>
    <property type="match status" value="1"/>
</dbReference>
<feature type="binding site" evidence="11">
    <location>
        <position position="319"/>
    </location>
    <ligand>
        <name>substrate</name>
    </ligand>
</feature>
<dbReference type="InterPro" id="IPR009014">
    <property type="entry name" value="Transketo_C/PFOR_II"/>
</dbReference>
<dbReference type="Gene3D" id="3.40.50.970">
    <property type="match status" value="2"/>
</dbReference>
<evidence type="ECO:0000313" key="17">
    <source>
        <dbReference type="Proteomes" id="UP000298652"/>
    </source>
</evidence>
<evidence type="ECO:0000313" key="16">
    <source>
        <dbReference type="EMBL" id="TKW17724.1"/>
    </source>
</evidence>
<evidence type="ECO:0000256" key="11">
    <source>
        <dbReference type="PIRSR" id="PIRSR605478-2"/>
    </source>
</evidence>
<evidence type="ECO:0000256" key="12">
    <source>
        <dbReference type="PIRSR" id="PIRSR605478-3"/>
    </source>
</evidence>
<gene>
    <name evidence="16" type="ORF">SEVIR_5G386700v2</name>
</gene>
<evidence type="ECO:0000256" key="9">
    <source>
        <dbReference type="ARBA" id="ARBA00049473"/>
    </source>
</evidence>
<keyword evidence="7 13" id="KW-0460">Magnesium</keyword>
<dbReference type="GO" id="GO:0046872">
    <property type="term" value="F:metal ion binding"/>
    <property type="evidence" value="ECO:0007669"/>
    <property type="project" value="UniProtKB-KW"/>
</dbReference>
<reference evidence="16" key="1">
    <citation type="submission" date="2019-03" db="EMBL/GenBank/DDBJ databases">
        <title>WGS assembly of Setaria viridis.</title>
        <authorList>
            <person name="Huang P."/>
            <person name="Jenkins J."/>
            <person name="Grimwood J."/>
            <person name="Barry K."/>
            <person name="Healey A."/>
            <person name="Mamidi S."/>
            <person name="Sreedasyam A."/>
            <person name="Shu S."/>
            <person name="Feldman M."/>
            <person name="Wu J."/>
            <person name="Yu Y."/>
            <person name="Chen C."/>
            <person name="Johnson J."/>
            <person name="Rokhsar D."/>
            <person name="Baxter I."/>
            <person name="Schmutz J."/>
            <person name="Brutnell T."/>
            <person name="Kellogg E."/>
        </authorList>
    </citation>
    <scope>NUCLEOTIDE SEQUENCE [LARGE SCALE GENOMIC DNA]</scope>
</reference>